<accession>A0ABW0R8G0</accession>
<evidence type="ECO:0000259" key="6">
    <source>
        <dbReference type="Pfam" id="PF02465"/>
    </source>
</evidence>
<comment type="function">
    <text evidence="5">Required for morphogenesis and for the elongation of the flagellar filament by facilitating polymerization of the flagellin monomers at the tip of growing filament. Forms a capping structure, which prevents flagellin subunits (transported through the central channel of the flagellum) from leaking out without polymerization at the distal end.</text>
</comment>
<evidence type="ECO:0000256" key="1">
    <source>
        <dbReference type="ARBA" id="ARBA00009764"/>
    </source>
</evidence>
<dbReference type="EMBL" id="JBHSNQ010000028">
    <property type="protein sequence ID" value="MFC5540549.1"/>
    <property type="molecule type" value="Genomic_DNA"/>
</dbReference>
<dbReference type="PANTHER" id="PTHR30288">
    <property type="entry name" value="FLAGELLAR CAP/ASSEMBLY PROTEIN FLID"/>
    <property type="match status" value="1"/>
</dbReference>
<dbReference type="PANTHER" id="PTHR30288:SF0">
    <property type="entry name" value="FLAGELLAR HOOK-ASSOCIATED PROTEIN 2"/>
    <property type="match status" value="1"/>
</dbReference>
<comment type="similarity">
    <text evidence="1 5">Belongs to the FliD family.</text>
</comment>
<organism evidence="8 9">
    <name type="scientific">Ureibacillus suwonensis</name>
    <dbReference type="NCBI Taxonomy" id="313007"/>
    <lineage>
        <taxon>Bacteria</taxon>
        <taxon>Bacillati</taxon>
        <taxon>Bacillota</taxon>
        <taxon>Bacilli</taxon>
        <taxon>Bacillales</taxon>
        <taxon>Caryophanaceae</taxon>
        <taxon>Ureibacillus</taxon>
    </lineage>
</organism>
<evidence type="ECO:0000256" key="5">
    <source>
        <dbReference type="RuleBase" id="RU362066"/>
    </source>
</evidence>
<dbReference type="Proteomes" id="UP001595978">
    <property type="component" value="Unassembled WGS sequence"/>
</dbReference>
<comment type="subunit">
    <text evidence="2 5">Homopentamer.</text>
</comment>
<dbReference type="InterPro" id="IPR010810">
    <property type="entry name" value="Flagellin_hook_IN_motif"/>
</dbReference>
<dbReference type="Pfam" id="PF07195">
    <property type="entry name" value="FliD_C"/>
    <property type="match status" value="1"/>
</dbReference>
<keyword evidence="8" id="KW-0966">Cell projection</keyword>
<gene>
    <name evidence="8" type="primary">fliD</name>
    <name evidence="8" type="ORF">ACFPOH_01975</name>
</gene>
<evidence type="ECO:0000313" key="8">
    <source>
        <dbReference type="EMBL" id="MFC5540549.1"/>
    </source>
</evidence>
<evidence type="ECO:0000256" key="4">
    <source>
        <dbReference type="ARBA" id="ARBA00023143"/>
    </source>
</evidence>
<keyword evidence="8" id="KW-0969">Cilium</keyword>
<evidence type="ECO:0000256" key="3">
    <source>
        <dbReference type="ARBA" id="ARBA00023054"/>
    </source>
</evidence>
<dbReference type="Pfam" id="PF02465">
    <property type="entry name" value="FliD_N"/>
    <property type="match status" value="1"/>
</dbReference>
<protein>
    <recommendedName>
        <fullName evidence="5">Flagellar hook-associated protein 2</fullName>
        <shortName evidence="5">HAP2</shortName>
    </recommendedName>
    <alternativeName>
        <fullName evidence="5">Flagellar cap protein</fullName>
    </alternativeName>
</protein>
<name>A0ABW0R8G0_9BACL</name>
<dbReference type="InterPro" id="IPR003481">
    <property type="entry name" value="FliD_N"/>
</dbReference>
<proteinExistence type="inferred from homology"/>
<dbReference type="RefSeq" id="WP_390308720.1">
    <property type="nucleotide sequence ID" value="NZ_JBHSNQ010000028.1"/>
</dbReference>
<dbReference type="InterPro" id="IPR010809">
    <property type="entry name" value="FliD_C"/>
</dbReference>
<feature type="domain" description="Flagellar hook-associated protein 2 N-terminal" evidence="6">
    <location>
        <begin position="26"/>
        <end position="122"/>
    </location>
</feature>
<evidence type="ECO:0000256" key="2">
    <source>
        <dbReference type="ARBA" id="ARBA00011255"/>
    </source>
</evidence>
<dbReference type="InterPro" id="IPR040026">
    <property type="entry name" value="FliD"/>
</dbReference>
<comment type="caution">
    <text evidence="8">The sequence shown here is derived from an EMBL/GenBank/DDBJ whole genome shotgun (WGS) entry which is preliminary data.</text>
</comment>
<sequence length="616" mass="67148">MADSVSSTSSYSYLQTANKRLSGLSSGMDIDSIVEKLMKAESAKMEKLQQQKQKYEWQRDAYREIDLKLETFSKNLFDQFGLQKSLLVRKTSVSDESKVSVTADNTAVGTLNLSSVSQLATSASKLGSQLMTSAINGQHKLSDFGINGSSEGTGSFTIKLNGEDEGKTITYTKDDTIDTLLSKLKDAGLTNAKITNGKLYLGSDSVIVENNPNFFMKLGFSVDGNTLSESNEEATINIKANSATLLKDIKNFSETNGSFTLSVIQSDGSMKDTKINYSSSDTIEDLVKSINTSGAGVTVVFGNGQMSITANATGSVAGGAIQIKEDNENLFNVLGFTSGSSKFVANGTNAIYTINGIQKESTSNSIKESGYSITLKQTFNQANDPNYNGTVTISSSIDTDGMVEKIKSFVNMYNEIIESINTPLKEKKNLNYPPLTDAQKAEMTEEQIKKWEEKAKQGLLRNDTILSTALSGMRNAIYTVSENNPFKGLFNIGVTTTATYTDGGKLQLDEDKLKEAIAKDPEAVVKLFTDSENGVVAKLRTAVDTASKQIDDKAGKTSFADNTYSLGRTISSLDDQIEAWKDRLKAIEERYYNQFTRMEEAINKANMQSSLFMPSY</sequence>
<keyword evidence="3 5" id="KW-0175">Coiled coil</keyword>
<reference evidence="9" key="1">
    <citation type="journal article" date="2019" name="Int. J. Syst. Evol. Microbiol.">
        <title>The Global Catalogue of Microorganisms (GCM) 10K type strain sequencing project: providing services to taxonomists for standard genome sequencing and annotation.</title>
        <authorList>
            <consortium name="The Broad Institute Genomics Platform"/>
            <consortium name="The Broad Institute Genome Sequencing Center for Infectious Disease"/>
            <person name="Wu L."/>
            <person name="Ma J."/>
        </authorList>
    </citation>
    <scope>NUCLEOTIDE SEQUENCE [LARGE SCALE GENOMIC DNA]</scope>
    <source>
        <strain evidence="9">CCUG 56331</strain>
    </source>
</reference>
<dbReference type="Pfam" id="PF07196">
    <property type="entry name" value="Flagellin_IN"/>
    <property type="match status" value="1"/>
</dbReference>
<evidence type="ECO:0000259" key="7">
    <source>
        <dbReference type="Pfam" id="PF07195"/>
    </source>
</evidence>
<feature type="domain" description="Flagellar hook-associated protein 2 C-terminal" evidence="7">
    <location>
        <begin position="347"/>
        <end position="606"/>
    </location>
</feature>
<keyword evidence="9" id="KW-1185">Reference proteome</keyword>
<feature type="coiled-coil region" evidence="5">
    <location>
        <begin position="38"/>
        <end position="65"/>
    </location>
</feature>
<keyword evidence="8" id="KW-0282">Flagellum</keyword>
<keyword evidence="5" id="KW-0964">Secreted</keyword>
<comment type="subcellular location">
    <subcellularLocation>
        <location evidence="5">Secreted</location>
    </subcellularLocation>
    <subcellularLocation>
        <location evidence="5">Bacterial flagellum</location>
    </subcellularLocation>
</comment>
<evidence type="ECO:0000313" key="9">
    <source>
        <dbReference type="Proteomes" id="UP001595978"/>
    </source>
</evidence>
<keyword evidence="4 5" id="KW-0975">Bacterial flagellum</keyword>